<keyword evidence="2" id="KW-0479">Metal-binding</keyword>
<proteinExistence type="predicted"/>
<evidence type="ECO:0000313" key="7">
    <source>
        <dbReference type="Proteomes" id="UP000245959"/>
    </source>
</evidence>
<evidence type="ECO:0000256" key="5">
    <source>
        <dbReference type="ARBA" id="ARBA00023014"/>
    </source>
</evidence>
<dbReference type="GeneID" id="78294293"/>
<organism evidence="6 7">
    <name type="scientific">Victivallis vadensis</name>
    <dbReference type="NCBI Taxonomy" id="172901"/>
    <lineage>
        <taxon>Bacteria</taxon>
        <taxon>Pseudomonadati</taxon>
        <taxon>Lentisphaerota</taxon>
        <taxon>Lentisphaeria</taxon>
        <taxon>Victivallales</taxon>
        <taxon>Victivallaceae</taxon>
        <taxon>Victivallis</taxon>
    </lineage>
</organism>
<sequence>MFESLDLPVLFEAEVVVAGGGPAGIAAALAAARLGKRVVLLEQTGSLGGMGTNALVPAVIYQSDGVNWVVGDFCRSIIEECCREMGIDEVNPGWQEVDAEILKRIYDDRLLKAGVKLFYMIRVADVVVRSGKLESLLVATPHGLRKVKGEVFVDATGDAAVAAFAGVPFDCGDAEGRTMSPTLCPQFSNIDIPAYDAALREGKRDRAIWHELLERGEAPVSEHHFVGVCTYGNGTASGNLGHIYGANTLDETELTNAYIEGRKLAKIYHDFYRRHVPGFEHSDLVQTAPLLGVRESRRIRGEYQLNGDDYRNRAVFADEIGRFSYPIDIHSSSTDPEEQKRVERVLCETRCKPGESYGIPYRSLIPLGVENLLVAGRCVSCDREIQSSLRVIPGCFITGQAAGAAAAMAAAGNVRSVDTAALQKWLKDDLHVYLPNI</sequence>
<dbReference type="GO" id="GO:0046872">
    <property type="term" value="F:metal ion binding"/>
    <property type="evidence" value="ECO:0007669"/>
    <property type="project" value="UniProtKB-KW"/>
</dbReference>
<keyword evidence="5" id="KW-0411">Iron-sulfur</keyword>
<dbReference type="Pfam" id="PF12831">
    <property type="entry name" value="FAD_oxidored"/>
    <property type="match status" value="1"/>
</dbReference>
<evidence type="ECO:0000256" key="1">
    <source>
        <dbReference type="ARBA" id="ARBA00022485"/>
    </source>
</evidence>
<dbReference type="Gene3D" id="3.50.50.60">
    <property type="entry name" value="FAD/NAD(P)-binding domain"/>
    <property type="match status" value="1"/>
</dbReference>
<dbReference type="RefSeq" id="WP_116882969.1">
    <property type="nucleotide sequence ID" value="NZ_CALXNT010000079.1"/>
</dbReference>
<dbReference type="EMBL" id="QEKH01000004">
    <property type="protein sequence ID" value="PVY44980.1"/>
    <property type="molecule type" value="Genomic_DNA"/>
</dbReference>
<evidence type="ECO:0000313" key="6">
    <source>
        <dbReference type="EMBL" id="PVY44980.1"/>
    </source>
</evidence>
<protein>
    <submittedName>
        <fullName evidence="6">FAD dependent oxidoreductase</fullName>
    </submittedName>
</protein>
<keyword evidence="1" id="KW-0004">4Fe-4S</keyword>
<accession>A0A2U1B8I4</accession>
<reference evidence="6 7" key="1">
    <citation type="submission" date="2018-04" db="EMBL/GenBank/DDBJ databases">
        <title>Genomic Encyclopedia of Type Strains, Phase IV (KMG-IV): sequencing the most valuable type-strain genomes for metagenomic binning, comparative biology and taxonomic classification.</title>
        <authorList>
            <person name="Goeker M."/>
        </authorList>
    </citation>
    <scope>NUCLEOTIDE SEQUENCE [LARGE SCALE GENOMIC DNA]</scope>
    <source>
        <strain evidence="6 7">DSM 14823</strain>
    </source>
</reference>
<dbReference type="PANTHER" id="PTHR43498:SF1">
    <property type="entry name" value="COB--COM HETERODISULFIDE REDUCTASE IRON-SULFUR SUBUNIT A"/>
    <property type="match status" value="1"/>
</dbReference>
<evidence type="ECO:0000256" key="2">
    <source>
        <dbReference type="ARBA" id="ARBA00022723"/>
    </source>
</evidence>
<dbReference type="InterPro" id="IPR036188">
    <property type="entry name" value="FAD/NAD-bd_sf"/>
</dbReference>
<keyword evidence="4" id="KW-0408">Iron</keyword>
<evidence type="ECO:0000256" key="4">
    <source>
        <dbReference type="ARBA" id="ARBA00023004"/>
    </source>
</evidence>
<dbReference type="AlphaFoldDB" id="A0A2U1B8I4"/>
<dbReference type="Proteomes" id="UP000245959">
    <property type="component" value="Unassembled WGS sequence"/>
</dbReference>
<dbReference type="PRINTS" id="PR00411">
    <property type="entry name" value="PNDRDTASEI"/>
</dbReference>
<dbReference type="GO" id="GO:0051539">
    <property type="term" value="F:4 iron, 4 sulfur cluster binding"/>
    <property type="evidence" value="ECO:0007669"/>
    <property type="project" value="UniProtKB-KW"/>
</dbReference>
<dbReference type="PANTHER" id="PTHR43498">
    <property type="entry name" value="FERREDOXIN:COB-COM HETERODISULFIDE REDUCTASE SUBUNIT A"/>
    <property type="match status" value="1"/>
</dbReference>
<evidence type="ECO:0000256" key="3">
    <source>
        <dbReference type="ARBA" id="ARBA00023002"/>
    </source>
</evidence>
<keyword evidence="7" id="KW-1185">Reference proteome</keyword>
<comment type="caution">
    <text evidence="6">The sequence shown here is derived from an EMBL/GenBank/DDBJ whole genome shotgun (WGS) entry which is preliminary data.</text>
</comment>
<dbReference type="GO" id="GO:0016491">
    <property type="term" value="F:oxidoreductase activity"/>
    <property type="evidence" value="ECO:0007669"/>
    <property type="project" value="UniProtKB-KW"/>
</dbReference>
<dbReference type="InterPro" id="IPR039650">
    <property type="entry name" value="HdrA-like"/>
</dbReference>
<keyword evidence="3" id="KW-0560">Oxidoreductase</keyword>
<dbReference type="SUPFAM" id="SSF51905">
    <property type="entry name" value="FAD/NAD(P)-binding domain"/>
    <property type="match status" value="1"/>
</dbReference>
<gene>
    <name evidence="6" type="ORF">C8D82_104125</name>
</gene>
<name>A0A2U1B8I4_9BACT</name>